<proteinExistence type="inferred from homology"/>
<dbReference type="SUPFAM" id="SSF53474">
    <property type="entry name" value="alpha/beta-Hydrolases"/>
    <property type="match status" value="1"/>
</dbReference>
<accession>A0ABN2QDE5</accession>
<feature type="chain" id="PRO_5047279831" evidence="4">
    <location>
        <begin position="24"/>
        <end position="496"/>
    </location>
</feature>
<sequence>MCRHTLAAAVLLAGAVVTTPAAAAPGLAWNACGDIGGECATVTVPVDWATPAGEKTDVAIGRIKAADPQHRIGVLFLAPGGPGLSGIDKYTLKAGLPEDSVLRQRFDVVTWDPRGVSRSHAVQCDAALLDKAPTTFPDTEQQYRDLVAYNGALGADCRARTGALFDHVDTASAVRDLDAIRGALGEERLSFYGASYGTQVGQQYAELFPGRIRAMTIDSTMDHSLRSGGRYVETATEDLEGSFTAFADWCARTSGCALHGEDVRKVWDGVLAKAEQGTLIDPKTGKAMTSEALQSELMNAMYTPEKDWYPAATRLLALSKGVPSNAVAAAKEDLAENSYQAIWCEDWQWRVHGYAELKSYRDAAAQRAPHTRLSAFWSDVTSCLGWPAKVVNTQHRLSVLGAPTVLIVKGRYDVATPHAWNYAVADQFANSALLEYEGIGHGQYFNSTCARDHVERYLLTTNAPERGARCAAVWPATPPPAKAEPAPLPAKPVHAV</sequence>
<protein>
    <submittedName>
        <fullName evidence="6">Alpha/beta hydrolase</fullName>
    </submittedName>
</protein>
<dbReference type="InterPro" id="IPR029058">
    <property type="entry name" value="AB_hydrolase_fold"/>
</dbReference>
<organism evidence="6 7">
    <name type="scientific">Amycolatopsis minnesotensis</name>
    <dbReference type="NCBI Taxonomy" id="337894"/>
    <lineage>
        <taxon>Bacteria</taxon>
        <taxon>Bacillati</taxon>
        <taxon>Actinomycetota</taxon>
        <taxon>Actinomycetes</taxon>
        <taxon>Pseudonocardiales</taxon>
        <taxon>Pseudonocardiaceae</taxon>
        <taxon>Amycolatopsis</taxon>
    </lineage>
</organism>
<dbReference type="GO" id="GO:0016787">
    <property type="term" value="F:hydrolase activity"/>
    <property type="evidence" value="ECO:0007669"/>
    <property type="project" value="UniProtKB-KW"/>
</dbReference>
<dbReference type="Pfam" id="PF08386">
    <property type="entry name" value="Abhydrolase_4"/>
    <property type="match status" value="1"/>
</dbReference>
<evidence type="ECO:0000256" key="2">
    <source>
        <dbReference type="ARBA" id="ARBA00022729"/>
    </source>
</evidence>
<comment type="similarity">
    <text evidence="1">Belongs to the peptidase S33 family.</text>
</comment>
<name>A0ABN2QDE5_9PSEU</name>
<keyword evidence="7" id="KW-1185">Reference proteome</keyword>
<dbReference type="InterPro" id="IPR013595">
    <property type="entry name" value="Pept_S33_TAP-like_C"/>
</dbReference>
<evidence type="ECO:0000259" key="5">
    <source>
        <dbReference type="Pfam" id="PF08386"/>
    </source>
</evidence>
<keyword evidence="3 6" id="KW-0378">Hydrolase</keyword>
<gene>
    <name evidence="6" type="ORF">GCM10009754_18240</name>
</gene>
<dbReference type="EMBL" id="BAAANN010000006">
    <property type="protein sequence ID" value="GAA1949965.1"/>
    <property type="molecule type" value="Genomic_DNA"/>
</dbReference>
<evidence type="ECO:0000256" key="4">
    <source>
        <dbReference type="SAM" id="SignalP"/>
    </source>
</evidence>
<dbReference type="PANTHER" id="PTHR43248">
    <property type="entry name" value="2-SUCCINYL-6-HYDROXY-2,4-CYCLOHEXADIENE-1-CARBOXYLATE SYNTHASE"/>
    <property type="match status" value="1"/>
</dbReference>
<evidence type="ECO:0000256" key="1">
    <source>
        <dbReference type="ARBA" id="ARBA00010088"/>
    </source>
</evidence>
<comment type="caution">
    <text evidence="6">The sequence shown here is derived from an EMBL/GenBank/DDBJ whole genome shotgun (WGS) entry which is preliminary data.</text>
</comment>
<keyword evidence="2 4" id="KW-0732">Signal</keyword>
<dbReference type="InterPro" id="IPR051601">
    <property type="entry name" value="Serine_prot/Carboxylest_S33"/>
</dbReference>
<dbReference type="Proteomes" id="UP001501116">
    <property type="component" value="Unassembled WGS sequence"/>
</dbReference>
<dbReference type="PANTHER" id="PTHR43248:SF29">
    <property type="entry name" value="TRIPEPTIDYL AMINOPEPTIDASE"/>
    <property type="match status" value="1"/>
</dbReference>
<dbReference type="RefSeq" id="WP_344415598.1">
    <property type="nucleotide sequence ID" value="NZ_BAAANN010000006.1"/>
</dbReference>
<reference evidence="6 7" key="1">
    <citation type="journal article" date="2019" name="Int. J. Syst. Evol. Microbiol.">
        <title>The Global Catalogue of Microorganisms (GCM) 10K type strain sequencing project: providing services to taxonomists for standard genome sequencing and annotation.</title>
        <authorList>
            <consortium name="The Broad Institute Genomics Platform"/>
            <consortium name="The Broad Institute Genome Sequencing Center for Infectious Disease"/>
            <person name="Wu L."/>
            <person name="Ma J."/>
        </authorList>
    </citation>
    <scope>NUCLEOTIDE SEQUENCE [LARGE SCALE GENOMIC DNA]</scope>
    <source>
        <strain evidence="6 7">JCM 14545</strain>
    </source>
</reference>
<feature type="signal peptide" evidence="4">
    <location>
        <begin position="1"/>
        <end position="23"/>
    </location>
</feature>
<dbReference type="Gene3D" id="3.40.50.1820">
    <property type="entry name" value="alpha/beta hydrolase"/>
    <property type="match status" value="1"/>
</dbReference>
<evidence type="ECO:0000256" key="3">
    <source>
        <dbReference type="ARBA" id="ARBA00022801"/>
    </source>
</evidence>
<evidence type="ECO:0000313" key="7">
    <source>
        <dbReference type="Proteomes" id="UP001501116"/>
    </source>
</evidence>
<feature type="domain" description="Peptidase S33 tripeptidyl aminopeptidase-like C-terminal" evidence="5">
    <location>
        <begin position="376"/>
        <end position="470"/>
    </location>
</feature>
<evidence type="ECO:0000313" key="6">
    <source>
        <dbReference type="EMBL" id="GAA1949965.1"/>
    </source>
</evidence>